<organism evidence="9 10">
    <name type="scientific">Pygocentrus nattereri</name>
    <name type="common">Red-bellied piranha</name>
    <dbReference type="NCBI Taxonomy" id="42514"/>
    <lineage>
        <taxon>Eukaryota</taxon>
        <taxon>Metazoa</taxon>
        <taxon>Chordata</taxon>
        <taxon>Craniata</taxon>
        <taxon>Vertebrata</taxon>
        <taxon>Euteleostomi</taxon>
        <taxon>Actinopterygii</taxon>
        <taxon>Neopterygii</taxon>
        <taxon>Teleostei</taxon>
        <taxon>Ostariophysi</taxon>
        <taxon>Characiformes</taxon>
        <taxon>Characoidei</taxon>
        <taxon>Pygocentrus</taxon>
    </lineage>
</organism>
<proteinExistence type="predicted"/>
<gene>
    <name evidence="9" type="primary">RUFY2</name>
</gene>
<dbReference type="InterPro" id="IPR017455">
    <property type="entry name" value="Znf_FYVE-rel"/>
</dbReference>
<dbReference type="FunFam" id="3.30.40.10:FF:000046">
    <property type="entry name" value="RUN and FYVE domain containing 2"/>
    <property type="match status" value="1"/>
</dbReference>
<evidence type="ECO:0000259" key="7">
    <source>
        <dbReference type="PROSITE" id="PS50178"/>
    </source>
</evidence>
<dbReference type="Gene3D" id="3.30.40.10">
    <property type="entry name" value="Zinc/RING finger domain, C3HC4 (zinc finger)"/>
    <property type="match status" value="1"/>
</dbReference>
<dbReference type="PROSITE" id="PS50826">
    <property type="entry name" value="RUN"/>
    <property type="match status" value="1"/>
</dbReference>
<sequence>MAMERANLLNMAKLSIKGLIESALSFGRTLDSDYPPLQQFFVVMEHCLKHGLKVKKTFLGYNKSLWGPLEMVEKLCPEAGEIAASVRDLPGLKTPLGRARAWLRLALMQKRLADYLRVLITRKDILSDFYESSAVMLEEEGAVIVGLLVGLNVIDANLCVKGEDLDTQVGVIDFSMYLKNDIDDYRTEESCFYVPLSLKLHLILIIYLSSTVQGLQGRVDSLEKSNSKLIEELAIAKNNIIKLQEENHQLRTENSVILMKAQQRLEVTKGDVNCELDTYKQSRQGLDEMYNEARRQLREECQLRQDVENELVVQVSMKQEMELAMKLLEKDIHEKQDTLIGLRQQLDEVKAINVEMYQKMLQLETDLKIEREWRQTLQNDLERERDTVAQLNAEAQQINALKKEFHRLQDENTQLKGICEEQEQALEELGCKLSESKLKIEDIKEANKALQGGQVWLKDKDATHCKLCEKEFSISRRKHHCRNCGEIFCNACSDNELPLPASPKPVRVCDTCHALLLQRCSSNTT</sequence>
<feature type="domain" description="RUN" evidence="8">
    <location>
        <begin position="31"/>
        <end position="163"/>
    </location>
</feature>
<dbReference type="PANTHER" id="PTHR45956:SF3">
    <property type="entry name" value="RUN AND FYVE DOMAIN-CONTAINING PROTEIN 2"/>
    <property type="match status" value="1"/>
</dbReference>
<dbReference type="SUPFAM" id="SSF57903">
    <property type="entry name" value="FYVE/PHD zinc finger"/>
    <property type="match status" value="1"/>
</dbReference>
<dbReference type="InterPro" id="IPR047335">
    <property type="entry name" value="RUFY1-3"/>
</dbReference>
<reference evidence="9" key="2">
    <citation type="submission" date="2025-08" db="UniProtKB">
        <authorList>
            <consortium name="Ensembl"/>
        </authorList>
    </citation>
    <scope>IDENTIFICATION</scope>
</reference>
<reference evidence="9" key="3">
    <citation type="submission" date="2025-09" db="UniProtKB">
        <authorList>
            <consortium name="Ensembl"/>
        </authorList>
    </citation>
    <scope>IDENTIFICATION</scope>
</reference>
<evidence type="ECO:0000256" key="6">
    <source>
        <dbReference type="SAM" id="Coils"/>
    </source>
</evidence>
<reference evidence="9 10" key="1">
    <citation type="submission" date="2020-10" db="EMBL/GenBank/DDBJ databases">
        <title>Pygocentrus nattereri (red-bellied piranha) genome, fPygNat1, primary haplotype.</title>
        <authorList>
            <person name="Myers G."/>
            <person name="Meyer A."/>
            <person name="Karagic N."/>
            <person name="Pippel M."/>
            <person name="Winkler S."/>
            <person name="Tracey A."/>
            <person name="Wood J."/>
            <person name="Formenti G."/>
            <person name="Howe K."/>
            <person name="Fedrigo O."/>
            <person name="Jarvis E.D."/>
        </authorList>
    </citation>
    <scope>NUCLEOTIDE SEQUENCE [LARGE SCALE GENOMIC DNA]</scope>
</reference>
<evidence type="ECO:0000313" key="10">
    <source>
        <dbReference type="Proteomes" id="UP001501920"/>
    </source>
</evidence>
<name>A0AAR2KRL0_PYGNA</name>
<dbReference type="SUPFAM" id="SSF140741">
    <property type="entry name" value="RUN domain-like"/>
    <property type="match status" value="1"/>
</dbReference>
<dbReference type="AlphaFoldDB" id="A0AAR2KRL0"/>
<keyword evidence="2 5" id="KW-0863">Zinc-finger</keyword>
<protein>
    <recommendedName>
        <fullName evidence="11">RUN and FYVE domain containing 2</fullName>
    </recommendedName>
</protein>
<evidence type="ECO:0008006" key="11">
    <source>
        <dbReference type="Google" id="ProtNLM"/>
    </source>
</evidence>
<dbReference type="Ensembl" id="ENSPNAT00000051136.1">
    <property type="protein sequence ID" value="ENSPNAP00000065134.1"/>
    <property type="gene ID" value="ENSPNAG00000007790.2"/>
</dbReference>
<keyword evidence="1" id="KW-0479">Metal-binding</keyword>
<dbReference type="PROSITE" id="PS50178">
    <property type="entry name" value="ZF_FYVE"/>
    <property type="match status" value="1"/>
</dbReference>
<evidence type="ECO:0000259" key="8">
    <source>
        <dbReference type="PROSITE" id="PS50826"/>
    </source>
</evidence>
<dbReference type="Pfam" id="PF01363">
    <property type="entry name" value="FYVE"/>
    <property type="match status" value="1"/>
</dbReference>
<evidence type="ECO:0000256" key="5">
    <source>
        <dbReference type="PROSITE-ProRule" id="PRU00091"/>
    </source>
</evidence>
<dbReference type="SMART" id="SM00064">
    <property type="entry name" value="FYVE"/>
    <property type="match status" value="1"/>
</dbReference>
<dbReference type="GeneTree" id="ENSGT00940000155595"/>
<dbReference type="Proteomes" id="UP001501920">
    <property type="component" value="Chromosome 5"/>
</dbReference>
<evidence type="ECO:0000256" key="1">
    <source>
        <dbReference type="ARBA" id="ARBA00022723"/>
    </source>
</evidence>
<dbReference type="FunFam" id="1.20.58.900:FF:000001">
    <property type="entry name" value="RUN and FYVE domain containing 2"/>
    <property type="match status" value="1"/>
</dbReference>
<dbReference type="Gene3D" id="1.20.5.170">
    <property type="match status" value="1"/>
</dbReference>
<dbReference type="InterPro" id="IPR037213">
    <property type="entry name" value="Run_dom_sf"/>
</dbReference>
<dbReference type="SMART" id="SM00593">
    <property type="entry name" value="RUN"/>
    <property type="match status" value="1"/>
</dbReference>
<feature type="coiled-coil region" evidence="6">
    <location>
        <begin position="212"/>
        <end position="345"/>
    </location>
</feature>
<keyword evidence="10" id="KW-1185">Reference proteome</keyword>
<evidence type="ECO:0000256" key="2">
    <source>
        <dbReference type="ARBA" id="ARBA00022771"/>
    </source>
</evidence>
<feature type="coiled-coil region" evidence="6">
    <location>
        <begin position="374"/>
        <end position="446"/>
    </location>
</feature>
<evidence type="ECO:0000256" key="3">
    <source>
        <dbReference type="ARBA" id="ARBA00022833"/>
    </source>
</evidence>
<feature type="domain" description="FYVE-type" evidence="7">
    <location>
        <begin position="459"/>
        <end position="517"/>
    </location>
</feature>
<dbReference type="Pfam" id="PF02759">
    <property type="entry name" value="RUN"/>
    <property type="match status" value="1"/>
</dbReference>
<dbReference type="GO" id="GO:0008270">
    <property type="term" value="F:zinc ion binding"/>
    <property type="evidence" value="ECO:0007669"/>
    <property type="project" value="UniProtKB-KW"/>
</dbReference>
<dbReference type="InterPro" id="IPR000306">
    <property type="entry name" value="Znf_FYVE"/>
</dbReference>
<dbReference type="InterPro" id="IPR047332">
    <property type="entry name" value="RUN_RUFY2"/>
</dbReference>
<dbReference type="InterPro" id="IPR011011">
    <property type="entry name" value="Znf_FYVE_PHD"/>
</dbReference>
<keyword evidence="3" id="KW-0862">Zinc</keyword>
<accession>A0AAR2KRL0</accession>
<dbReference type="InterPro" id="IPR013083">
    <property type="entry name" value="Znf_RING/FYVE/PHD"/>
</dbReference>
<evidence type="ECO:0000256" key="4">
    <source>
        <dbReference type="ARBA" id="ARBA00023054"/>
    </source>
</evidence>
<dbReference type="InterPro" id="IPR004012">
    <property type="entry name" value="Run_dom"/>
</dbReference>
<dbReference type="PANTHER" id="PTHR45956">
    <property type="entry name" value="RUN AND FYVE DOMAIN-CONTAINING PROTEIN 2-LIKE PROTEIN"/>
    <property type="match status" value="1"/>
</dbReference>
<evidence type="ECO:0000313" key="9">
    <source>
        <dbReference type="Ensembl" id="ENSPNAP00000065134.1"/>
    </source>
</evidence>
<dbReference type="GO" id="GO:0005737">
    <property type="term" value="C:cytoplasm"/>
    <property type="evidence" value="ECO:0007669"/>
    <property type="project" value="UniProtKB-ARBA"/>
</dbReference>
<dbReference type="Gene3D" id="1.20.58.900">
    <property type="match status" value="1"/>
</dbReference>
<dbReference type="CDD" id="cd17695">
    <property type="entry name" value="RUN_RUFY2"/>
    <property type="match status" value="1"/>
</dbReference>
<keyword evidence="4 6" id="KW-0175">Coiled coil</keyword>